<reference evidence="3" key="2">
    <citation type="submission" date="2023-05" db="EMBL/GenBank/DDBJ databases">
        <authorList>
            <consortium name="Lawrence Berkeley National Laboratory"/>
            <person name="Steindorff A."/>
            <person name="Hensen N."/>
            <person name="Bonometti L."/>
            <person name="Westerberg I."/>
            <person name="Brannstrom I.O."/>
            <person name="Guillou S."/>
            <person name="Cros-Aarteil S."/>
            <person name="Calhoun S."/>
            <person name="Haridas S."/>
            <person name="Kuo A."/>
            <person name="Mondo S."/>
            <person name="Pangilinan J."/>
            <person name="Riley R."/>
            <person name="Labutti K."/>
            <person name="Andreopoulos B."/>
            <person name="Lipzen A."/>
            <person name="Chen C."/>
            <person name="Yanf M."/>
            <person name="Daum C."/>
            <person name="Ng V."/>
            <person name="Clum A."/>
            <person name="Ohm R."/>
            <person name="Martin F."/>
            <person name="Silar P."/>
            <person name="Natvig D."/>
            <person name="Lalanne C."/>
            <person name="Gautier V."/>
            <person name="Ament-Velasquez S.L."/>
            <person name="Kruys A."/>
            <person name="Hutchinson M.I."/>
            <person name="Powell A.J."/>
            <person name="Barry K."/>
            <person name="Miller A.N."/>
            <person name="Grigoriev I.V."/>
            <person name="Debuchy R."/>
            <person name="Gladieux P."/>
            <person name="Thoren M.H."/>
            <person name="Johannesson H."/>
        </authorList>
    </citation>
    <scope>NUCLEOTIDE SEQUENCE</scope>
    <source>
        <strain evidence="3">CBS 731.68</strain>
    </source>
</reference>
<protein>
    <recommendedName>
        <fullName evidence="2">DUF7357 domain-containing protein</fullName>
    </recommendedName>
</protein>
<feature type="compositionally biased region" description="Basic and acidic residues" evidence="1">
    <location>
        <begin position="474"/>
        <end position="483"/>
    </location>
</feature>
<feature type="compositionally biased region" description="Low complexity" evidence="1">
    <location>
        <begin position="1122"/>
        <end position="1138"/>
    </location>
</feature>
<feature type="compositionally biased region" description="Acidic residues" evidence="1">
    <location>
        <begin position="191"/>
        <end position="215"/>
    </location>
</feature>
<feature type="region of interest" description="Disordered" evidence="1">
    <location>
        <begin position="121"/>
        <end position="169"/>
    </location>
</feature>
<sequence length="1297" mass="141796">MRESNTLMRLRLVVRRHALPEVRVVFVVQLDTDPTIVNLLEQVNEIVPLESNDWGLEDYAVELRDSSGHAFDCLHFQQVSLVLNNDEQVFIRPLDIGDRRKRRLSGRDQITADGRHLIDGVPFGRPRLRGPRDRPPIDIPPLKRRRITFEADEEDDEEPRFLLTEHGEDDRSDRRVRIRAAFDDVERDGSEGDEDDADDDFVDEDSDEDEGDEAIEGGIDGSDLEAELRDLQEDIEEDDEELQDTASIQPNSTHKNTQPSASGVVARLDLETLDKITALRAAFPSVPADACERALNQQQGSTKLAYLRLRTQHQPAMPLDAILSYVGSSPPKATATENAASDESEAESVASMVKHYDQHGFPSGSILAGTAASQTAEAMRKSGHSVKVPVHTKFDDIVAVPAKKVSLSPSFGERDSSGESDSESESDNGSEGDSDNDSGPEVASSKMAEASGSARFFGGRGLPSSSEGEDETGEERGSDRSSEDEATSSDSDDSEEVDESASHGSDGGSDSDDDSSFNDDTDDSNKGRGQEAGGSADSSASSDEADSSNDDESSDDSAEEAPQTRSVNAEVITAMEPPATQDQDAQEPQLDATPPELKSGSAETPRPVPPGQGKRSTQKRNARRKAARMAQKAAGGGEPLPPTAVPLPAAETLELLESVAAKKAALLRRFGEVHELISQEAKEATVNDREQDSAPSNAPVVEKSTRMDGTRPLNNHTPLNSVDGHPRRFDDQPEEQADPEAWRKKIAYRAVECCQEGIKLSEPPFPFVQRWDPQQQFVHRDGNNRGGRSKRKQRNREEFLEGSRASTKRQKYGNSMDYDGDGESYANDTTGYKETILNYDEESPETREQPEQTSVHPADEEEDLPPLPTDVSTLPKLRPGDAVAGMIVSWKQLLLSKATNWQPQVSTLTGIVVDVLGGNTLEVRLAKRDRNIDRSERVYDDDGHRVYDKFEVPDMDDEDDEAAEQGYRTLELADMIEPRVLQAAPGVVEVAPSPKEPSVPGQRDMMRDAVQHEERSSKDKVSTTPDQTQAGPHETDTQDMDVDTYGGGGQSIVSETPVARKPDASISEDRRHEFSLRINDAGFRKDVDPSVTTFPNSAGLDLSSPSRQLEEMSHDATTIIGSQAAQSQSQASPQLPSQTTLNNVDSQPIYLEPFHRLSDPISDPHDGHDERREAYTALDVLPSETASPHSGRQVDPAFSIELGTGDDPFPDMDDPALVSRSTLGRHSDIGENPAVPKKEHDNDTGSKSDSSFASLSDPWKEASTNGSFKSPTESAVMSALKVRKPDVTPDLEYEEAM</sequence>
<feature type="compositionally biased region" description="Acidic residues" evidence="1">
    <location>
        <begin position="509"/>
        <end position="522"/>
    </location>
</feature>
<feature type="compositionally biased region" description="Acidic residues" evidence="1">
    <location>
        <begin position="484"/>
        <end position="499"/>
    </location>
</feature>
<feature type="compositionally biased region" description="Basic and acidic residues" evidence="1">
    <location>
        <begin position="1155"/>
        <end position="1174"/>
    </location>
</feature>
<feature type="compositionally biased region" description="Polar residues" evidence="1">
    <location>
        <begin position="1262"/>
        <end position="1275"/>
    </location>
</feature>
<feature type="compositionally biased region" description="Basic and acidic residues" evidence="1">
    <location>
        <begin position="1004"/>
        <end position="1021"/>
    </location>
</feature>
<dbReference type="InterPro" id="IPR055781">
    <property type="entry name" value="DUF7357"/>
</dbReference>
<feature type="region of interest" description="Disordered" evidence="1">
    <location>
        <begin position="331"/>
        <end position="350"/>
    </location>
</feature>
<feature type="region of interest" description="Disordered" evidence="1">
    <location>
        <begin position="777"/>
        <end position="828"/>
    </location>
</feature>
<feature type="domain" description="DUF7357" evidence="2">
    <location>
        <begin position="8"/>
        <end position="141"/>
    </location>
</feature>
<proteinExistence type="predicted"/>
<name>A0AAN6Z149_9PEZI</name>
<feature type="compositionally biased region" description="Acidic residues" evidence="1">
    <location>
        <begin position="418"/>
        <end position="438"/>
    </location>
</feature>
<feature type="compositionally biased region" description="Low complexity" evidence="1">
    <location>
        <begin position="1247"/>
        <end position="1256"/>
    </location>
</feature>
<feature type="region of interest" description="Disordered" evidence="1">
    <location>
        <begin position="1085"/>
        <end position="1142"/>
    </location>
</feature>
<feature type="region of interest" description="Disordered" evidence="1">
    <location>
        <begin position="840"/>
        <end position="876"/>
    </location>
</feature>
<feature type="compositionally biased region" description="Polar residues" evidence="1">
    <location>
        <begin position="245"/>
        <end position="261"/>
    </location>
</feature>
<organism evidence="3 4">
    <name type="scientific">Parathielavia appendiculata</name>
    <dbReference type="NCBI Taxonomy" id="2587402"/>
    <lineage>
        <taxon>Eukaryota</taxon>
        <taxon>Fungi</taxon>
        <taxon>Dikarya</taxon>
        <taxon>Ascomycota</taxon>
        <taxon>Pezizomycotina</taxon>
        <taxon>Sordariomycetes</taxon>
        <taxon>Sordariomycetidae</taxon>
        <taxon>Sordariales</taxon>
        <taxon>Chaetomiaceae</taxon>
        <taxon>Parathielavia</taxon>
    </lineage>
</organism>
<feature type="compositionally biased region" description="Basic and acidic residues" evidence="1">
    <location>
        <begin position="681"/>
        <end position="692"/>
    </location>
</feature>
<comment type="caution">
    <text evidence="3">The sequence shown here is derived from an EMBL/GenBank/DDBJ whole genome shotgun (WGS) entry which is preliminary data.</text>
</comment>
<evidence type="ECO:0000313" key="4">
    <source>
        <dbReference type="Proteomes" id="UP001302602"/>
    </source>
</evidence>
<feature type="region of interest" description="Disordered" evidence="1">
    <location>
        <begin position="681"/>
        <end position="741"/>
    </location>
</feature>
<reference evidence="3" key="1">
    <citation type="journal article" date="2023" name="Mol. Phylogenet. Evol.">
        <title>Genome-scale phylogeny and comparative genomics of the fungal order Sordariales.</title>
        <authorList>
            <person name="Hensen N."/>
            <person name="Bonometti L."/>
            <person name="Westerberg I."/>
            <person name="Brannstrom I.O."/>
            <person name="Guillou S."/>
            <person name="Cros-Aarteil S."/>
            <person name="Calhoun S."/>
            <person name="Haridas S."/>
            <person name="Kuo A."/>
            <person name="Mondo S."/>
            <person name="Pangilinan J."/>
            <person name="Riley R."/>
            <person name="LaButti K."/>
            <person name="Andreopoulos B."/>
            <person name="Lipzen A."/>
            <person name="Chen C."/>
            <person name="Yan M."/>
            <person name="Daum C."/>
            <person name="Ng V."/>
            <person name="Clum A."/>
            <person name="Steindorff A."/>
            <person name="Ohm R.A."/>
            <person name="Martin F."/>
            <person name="Silar P."/>
            <person name="Natvig D.O."/>
            <person name="Lalanne C."/>
            <person name="Gautier V."/>
            <person name="Ament-Velasquez S.L."/>
            <person name="Kruys A."/>
            <person name="Hutchinson M.I."/>
            <person name="Powell A.J."/>
            <person name="Barry K."/>
            <person name="Miller A.N."/>
            <person name="Grigoriev I.V."/>
            <person name="Debuchy R."/>
            <person name="Gladieux P."/>
            <person name="Hiltunen Thoren M."/>
            <person name="Johannesson H."/>
        </authorList>
    </citation>
    <scope>NUCLEOTIDE SEQUENCE</scope>
    <source>
        <strain evidence="3">CBS 731.68</strain>
    </source>
</reference>
<evidence type="ECO:0000313" key="3">
    <source>
        <dbReference type="EMBL" id="KAK4121162.1"/>
    </source>
</evidence>
<dbReference type="Proteomes" id="UP001302602">
    <property type="component" value="Unassembled WGS sequence"/>
</dbReference>
<accession>A0AAN6Z149</accession>
<evidence type="ECO:0000259" key="2">
    <source>
        <dbReference type="Pfam" id="PF24054"/>
    </source>
</evidence>
<feature type="region of interest" description="Disordered" evidence="1">
    <location>
        <begin position="406"/>
        <end position="645"/>
    </location>
</feature>
<dbReference type="EMBL" id="MU853234">
    <property type="protein sequence ID" value="KAK4121162.1"/>
    <property type="molecule type" value="Genomic_DNA"/>
</dbReference>
<dbReference type="Pfam" id="PF24054">
    <property type="entry name" value="DUF7357"/>
    <property type="match status" value="1"/>
</dbReference>
<feature type="compositionally biased region" description="Basic and acidic residues" evidence="1">
    <location>
        <begin position="1058"/>
        <end position="1072"/>
    </location>
</feature>
<feature type="region of interest" description="Disordered" evidence="1">
    <location>
        <begin position="1155"/>
        <end position="1297"/>
    </location>
</feature>
<keyword evidence="4" id="KW-1185">Reference proteome</keyword>
<feature type="region of interest" description="Disordered" evidence="1">
    <location>
        <begin position="185"/>
        <end position="224"/>
    </location>
</feature>
<feature type="compositionally biased region" description="Basic and acidic residues" evidence="1">
    <location>
        <begin position="159"/>
        <end position="169"/>
    </location>
</feature>
<feature type="compositionally biased region" description="Acidic residues" evidence="1">
    <location>
        <begin position="543"/>
        <end position="559"/>
    </location>
</feature>
<gene>
    <name evidence="3" type="ORF">N657DRAFT_601025</name>
</gene>
<feature type="non-terminal residue" evidence="3">
    <location>
        <position position="1297"/>
    </location>
</feature>
<feature type="compositionally biased region" description="Basic and acidic residues" evidence="1">
    <location>
        <begin position="1236"/>
        <end position="1246"/>
    </location>
</feature>
<evidence type="ECO:0000256" key="1">
    <source>
        <dbReference type="SAM" id="MobiDB-lite"/>
    </source>
</evidence>
<feature type="region of interest" description="Disordered" evidence="1">
    <location>
        <begin position="987"/>
        <end position="1072"/>
    </location>
</feature>
<feature type="region of interest" description="Disordered" evidence="1">
    <location>
        <begin position="236"/>
        <end position="262"/>
    </location>
</feature>
<dbReference type="RefSeq" id="XP_062644933.1">
    <property type="nucleotide sequence ID" value="XM_062790095.1"/>
</dbReference>
<feature type="compositionally biased region" description="Basic residues" evidence="1">
    <location>
        <begin position="616"/>
        <end position="627"/>
    </location>
</feature>
<dbReference type="GeneID" id="87826865"/>